<gene>
    <name evidence="2" type="ORF">DICPUDRAFT_146821</name>
</gene>
<dbReference type="Proteomes" id="UP000001064">
    <property type="component" value="Unassembled WGS sequence"/>
</dbReference>
<dbReference type="RefSeq" id="XP_003283227.1">
    <property type="nucleotide sequence ID" value="XM_003283179.1"/>
</dbReference>
<dbReference type="KEGG" id="dpp:DICPUDRAFT_146821"/>
<keyword evidence="3" id="KW-1185">Reference proteome</keyword>
<proteinExistence type="predicted"/>
<evidence type="ECO:0000259" key="1">
    <source>
        <dbReference type="Pfam" id="PF13391"/>
    </source>
</evidence>
<dbReference type="Pfam" id="PF13391">
    <property type="entry name" value="HNH_2"/>
    <property type="match status" value="1"/>
</dbReference>
<dbReference type="AlphaFoldDB" id="F0Z6Z4"/>
<evidence type="ECO:0000313" key="2">
    <source>
        <dbReference type="EMBL" id="EGC40291.1"/>
    </source>
</evidence>
<sequence>MQPLITTREGQVRFRNGLIEHYGCFCFVTNSALAVEAAHVKPYRLERDNGLDNGVLLASDWHFLFDSHDWTIVVNDIQNQRFFRVVLGNRMLIEPRYHSYNNRYLGAENRSIFSQLSNEYGLNPDNFFEHNQNFRAKNPNIPL</sequence>
<evidence type="ECO:0000313" key="3">
    <source>
        <dbReference type="Proteomes" id="UP000001064"/>
    </source>
</evidence>
<dbReference type="InterPro" id="IPR003615">
    <property type="entry name" value="HNH_nuc"/>
</dbReference>
<dbReference type="GeneID" id="10509131"/>
<accession>F0Z6Z4</accession>
<dbReference type="VEuPathDB" id="AmoebaDB:DICPUDRAFT_146821"/>
<organism evidence="2 3">
    <name type="scientific">Dictyostelium purpureum</name>
    <name type="common">Slime mold</name>
    <dbReference type="NCBI Taxonomy" id="5786"/>
    <lineage>
        <taxon>Eukaryota</taxon>
        <taxon>Amoebozoa</taxon>
        <taxon>Evosea</taxon>
        <taxon>Eumycetozoa</taxon>
        <taxon>Dictyostelia</taxon>
        <taxon>Dictyosteliales</taxon>
        <taxon>Dictyosteliaceae</taxon>
        <taxon>Dictyostelium</taxon>
    </lineage>
</organism>
<dbReference type="InParanoid" id="F0Z6Z4"/>
<reference evidence="3" key="1">
    <citation type="journal article" date="2011" name="Genome Biol.">
        <title>Comparative genomics of the social amoebae Dictyostelium discoideum and Dictyostelium purpureum.</title>
        <authorList>
            <consortium name="US DOE Joint Genome Institute (JGI-PGF)"/>
            <person name="Sucgang R."/>
            <person name="Kuo A."/>
            <person name="Tian X."/>
            <person name="Salerno W."/>
            <person name="Parikh A."/>
            <person name="Feasley C.L."/>
            <person name="Dalin E."/>
            <person name="Tu H."/>
            <person name="Huang E."/>
            <person name="Barry K."/>
            <person name="Lindquist E."/>
            <person name="Shapiro H."/>
            <person name="Bruce D."/>
            <person name="Schmutz J."/>
            <person name="Salamov A."/>
            <person name="Fey P."/>
            <person name="Gaudet P."/>
            <person name="Anjard C."/>
            <person name="Babu M.M."/>
            <person name="Basu S."/>
            <person name="Bushmanova Y."/>
            <person name="van der Wel H."/>
            <person name="Katoh-Kurasawa M."/>
            <person name="Dinh C."/>
            <person name="Coutinho P.M."/>
            <person name="Saito T."/>
            <person name="Elias M."/>
            <person name="Schaap P."/>
            <person name="Kay R.R."/>
            <person name="Henrissat B."/>
            <person name="Eichinger L."/>
            <person name="Rivero F."/>
            <person name="Putnam N.H."/>
            <person name="West C.M."/>
            <person name="Loomis W.F."/>
            <person name="Chisholm R.L."/>
            <person name="Shaulsky G."/>
            <person name="Strassmann J.E."/>
            <person name="Queller D.C."/>
            <person name="Kuspa A."/>
            <person name="Grigoriev I.V."/>
        </authorList>
    </citation>
    <scope>NUCLEOTIDE SEQUENCE [LARGE SCALE GENOMIC DNA]</scope>
    <source>
        <strain evidence="3">QSDP1</strain>
    </source>
</reference>
<feature type="domain" description="HNH nuclease" evidence="1">
    <location>
        <begin position="26"/>
        <end position="73"/>
    </location>
</feature>
<protein>
    <recommendedName>
        <fullName evidence="1">HNH nuclease domain-containing protein</fullName>
    </recommendedName>
</protein>
<dbReference type="EMBL" id="GL870944">
    <property type="protein sequence ID" value="EGC40291.1"/>
    <property type="molecule type" value="Genomic_DNA"/>
</dbReference>
<name>F0Z6Z4_DICPU</name>